<proteinExistence type="predicted"/>
<comment type="caution">
    <text evidence="1">The sequence shown here is derived from an EMBL/GenBank/DDBJ whole genome shotgun (WGS) entry which is preliminary data.</text>
</comment>
<name>A0A9P8UHW3_9PEZI</name>
<keyword evidence="2" id="KW-1185">Reference proteome</keyword>
<gene>
    <name evidence="1" type="ORF">BKA67DRAFT_574035</name>
</gene>
<accession>A0A9P8UHW3</accession>
<dbReference type="AlphaFoldDB" id="A0A9P8UHW3"/>
<protein>
    <submittedName>
        <fullName evidence="1">Uncharacterized protein</fullName>
    </submittedName>
</protein>
<dbReference type="EMBL" id="JAGPXC010000006">
    <property type="protein sequence ID" value="KAH6652446.1"/>
    <property type="molecule type" value="Genomic_DNA"/>
</dbReference>
<organism evidence="1 2">
    <name type="scientific">Truncatella angustata</name>
    <dbReference type="NCBI Taxonomy" id="152316"/>
    <lineage>
        <taxon>Eukaryota</taxon>
        <taxon>Fungi</taxon>
        <taxon>Dikarya</taxon>
        <taxon>Ascomycota</taxon>
        <taxon>Pezizomycotina</taxon>
        <taxon>Sordariomycetes</taxon>
        <taxon>Xylariomycetidae</taxon>
        <taxon>Amphisphaeriales</taxon>
        <taxon>Sporocadaceae</taxon>
        <taxon>Truncatella</taxon>
    </lineage>
</organism>
<evidence type="ECO:0000313" key="1">
    <source>
        <dbReference type="EMBL" id="KAH6652446.1"/>
    </source>
</evidence>
<dbReference type="RefSeq" id="XP_045956724.1">
    <property type="nucleotide sequence ID" value="XM_046103397.1"/>
</dbReference>
<sequence length="88" mass="9647">MALIAELTEMPPPYNDDADETWQPITLVLAGLSIYTESDDATLLYQLDRGVASLTQATHKVELERVSAQSRRPPACQLSSLGHGTYTI</sequence>
<dbReference type="OrthoDB" id="5207784at2759"/>
<dbReference type="Proteomes" id="UP000758603">
    <property type="component" value="Unassembled WGS sequence"/>
</dbReference>
<dbReference type="GeneID" id="70132289"/>
<reference evidence="1" key="1">
    <citation type="journal article" date="2021" name="Nat. Commun.">
        <title>Genetic determinants of endophytism in the Arabidopsis root mycobiome.</title>
        <authorList>
            <person name="Mesny F."/>
            <person name="Miyauchi S."/>
            <person name="Thiergart T."/>
            <person name="Pickel B."/>
            <person name="Atanasova L."/>
            <person name="Karlsson M."/>
            <person name="Huettel B."/>
            <person name="Barry K.W."/>
            <person name="Haridas S."/>
            <person name="Chen C."/>
            <person name="Bauer D."/>
            <person name="Andreopoulos W."/>
            <person name="Pangilinan J."/>
            <person name="LaButti K."/>
            <person name="Riley R."/>
            <person name="Lipzen A."/>
            <person name="Clum A."/>
            <person name="Drula E."/>
            <person name="Henrissat B."/>
            <person name="Kohler A."/>
            <person name="Grigoriev I.V."/>
            <person name="Martin F.M."/>
            <person name="Hacquard S."/>
        </authorList>
    </citation>
    <scope>NUCLEOTIDE SEQUENCE</scope>
    <source>
        <strain evidence="1">MPI-SDFR-AT-0073</strain>
    </source>
</reference>
<evidence type="ECO:0000313" key="2">
    <source>
        <dbReference type="Proteomes" id="UP000758603"/>
    </source>
</evidence>